<dbReference type="PANTHER" id="PTHR10000:SF8">
    <property type="entry name" value="HAD SUPERFAMILY HYDROLASE-LIKE, TYPE 3"/>
    <property type="match status" value="1"/>
</dbReference>
<dbReference type="Proteomes" id="UP000401081">
    <property type="component" value="Unassembled WGS sequence"/>
</dbReference>
<evidence type="ECO:0000313" key="2">
    <source>
        <dbReference type="EMBL" id="VFS64794.1"/>
    </source>
</evidence>
<sequence>MEILQQRLGVSAEETMVFGDGLNDIELMTRATWSFAMRNAFDETKQAARFITGYNDDDAVMTTIEQVLKLQQ</sequence>
<dbReference type="Pfam" id="PF08282">
    <property type="entry name" value="Hydrolase_3"/>
    <property type="match status" value="1"/>
</dbReference>
<protein>
    <submittedName>
        <fullName evidence="2">Phosphatase YbjI</fullName>
        <ecNumber evidence="2">3.1.3.-</ecNumber>
    </submittedName>
</protein>
<reference evidence="2 3" key="1">
    <citation type="submission" date="2019-03" db="EMBL/GenBank/DDBJ databases">
        <authorList>
            <consortium name="Pathogen Informatics"/>
        </authorList>
    </citation>
    <scope>NUCLEOTIDE SEQUENCE [LARGE SCALE GENOMIC DNA]</scope>
    <source>
        <strain evidence="2 3">NCTC12993</strain>
    </source>
</reference>
<keyword evidence="3" id="KW-1185">Reference proteome</keyword>
<dbReference type="GO" id="GO:0005829">
    <property type="term" value="C:cytosol"/>
    <property type="evidence" value="ECO:0007669"/>
    <property type="project" value="TreeGrafter"/>
</dbReference>
<evidence type="ECO:0000313" key="3">
    <source>
        <dbReference type="Proteomes" id="UP000401081"/>
    </source>
</evidence>
<dbReference type="InterPro" id="IPR036412">
    <property type="entry name" value="HAD-like_sf"/>
</dbReference>
<evidence type="ECO:0000256" key="1">
    <source>
        <dbReference type="ARBA" id="ARBA00022723"/>
    </source>
</evidence>
<keyword evidence="2" id="KW-0378">Hydrolase</keyword>
<dbReference type="AlphaFoldDB" id="A0A485AUX0"/>
<dbReference type="EMBL" id="CAADJD010000018">
    <property type="protein sequence ID" value="VFS64794.1"/>
    <property type="molecule type" value="Genomic_DNA"/>
</dbReference>
<dbReference type="PROSITE" id="PS01229">
    <property type="entry name" value="COF_2"/>
    <property type="match status" value="1"/>
</dbReference>
<accession>A0A485AUX0</accession>
<organism evidence="2 3">
    <name type="scientific">Kluyvera cryocrescens</name>
    <name type="common">Kluyvera citrophila</name>
    <dbReference type="NCBI Taxonomy" id="580"/>
    <lineage>
        <taxon>Bacteria</taxon>
        <taxon>Pseudomonadati</taxon>
        <taxon>Pseudomonadota</taxon>
        <taxon>Gammaproteobacteria</taxon>
        <taxon>Enterobacterales</taxon>
        <taxon>Enterobacteriaceae</taxon>
        <taxon>Kluyvera</taxon>
    </lineage>
</organism>
<name>A0A485AUX0_KLUCR</name>
<proteinExistence type="predicted"/>
<dbReference type="InterPro" id="IPR023214">
    <property type="entry name" value="HAD_sf"/>
</dbReference>
<dbReference type="Gene3D" id="3.40.50.1000">
    <property type="entry name" value="HAD superfamily/HAD-like"/>
    <property type="match status" value="1"/>
</dbReference>
<dbReference type="EC" id="3.1.3.-" evidence="2"/>
<dbReference type="PANTHER" id="PTHR10000">
    <property type="entry name" value="PHOSPHOSERINE PHOSPHATASE"/>
    <property type="match status" value="1"/>
</dbReference>
<gene>
    <name evidence="2" type="primary">ybjI_4</name>
    <name evidence="2" type="ORF">NCTC12993_03363</name>
</gene>
<keyword evidence="1" id="KW-0479">Metal-binding</keyword>
<dbReference type="SUPFAM" id="SSF56784">
    <property type="entry name" value="HAD-like"/>
    <property type="match status" value="1"/>
</dbReference>
<dbReference type="GO" id="GO:0000287">
    <property type="term" value="F:magnesium ion binding"/>
    <property type="evidence" value="ECO:0007669"/>
    <property type="project" value="TreeGrafter"/>
</dbReference>
<dbReference type="GO" id="GO:0016791">
    <property type="term" value="F:phosphatase activity"/>
    <property type="evidence" value="ECO:0007669"/>
    <property type="project" value="UniProtKB-ARBA"/>
</dbReference>